<evidence type="ECO:0000313" key="2">
    <source>
        <dbReference type="Proteomes" id="UP000035037"/>
    </source>
</evidence>
<dbReference type="Proteomes" id="UP000035037">
    <property type="component" value="Unassembled WGS sequence"/>
</dbReference>
<protein>
    <submittedName>
        <fullName evidence="1">Uncharacterized protein</fullName>
    </submittedName>
</protein>
<dbReference type="AlphaFoldDB" id="A0A0G8AZ68"/>
<name>A0A0G8AZ68_9SYNE</name>
<reference evidence="1 2" key="1">
    <citation type="submission" date="2015-02" db="EMBL/GenBank/DDBJ databases">
        <authorList>
            <person name="Slaby B."/>
            <person name="Hentschel U."/>
        </authorList>
    </citation>
    <scope>NUCLEOTIDE SEQUENCE [LARGE SCALE GENOMIC DNA]</scope>
    <source>
        <strain evidence="1">15L</strain>
    </source>
</reference>
<organism evidence="1 2">
    <name type="scientific">Candidatus Synechococcus spongiarum 15L</name>
    <dbReference type="NCBI Taxonomy" id="1608419"/>
    <lineage>
        <taxon>Bacteria</taxon>
        <taxon>Bacillati</taxon>
        <taxon>Cyanobacteriota</taxon>
        <taxon>Cyanophyceae</taxon>
        <taxon>Synechococcales</taxon>
        <taxon>Synechococcaceae</taxon>
        <taxon>Synechococcus</taxon>
    </lineage>
</organism>
<sequence>MDGKGHQPHHIHAVYGHDGSVPLDFDSATGQAPILVNAAQSVVGSEEARSKPVKPPGAMRGRIVISEDFDAPLTLSPEIKS</sequence>
<gene>
    <name evidence="1" type="ORF">TQ37_00290</name>
</gene>
<reference evidence="1 2" key="2">
    <citation type="submission" date="2015-05" db="EMBL/GenBank/DDBJ databases">
        <title>Lifestyle Evolution in Cyanobacterial Symbionts of Sponges.</title>
        <authorList>
            <person name="Burgsdorf I."/>
            <person name="Slaby B.M."/>
            <person name="Handley K.M."/>
            <person name="Haber M."/>
            <person name="Blom J."/>
            <person name="Marshall C.W."/>
            <person name="Gilbert J.A."/>
            <person name="Hentschel U."/>
            <person name="Steindler L."/>
        </authorList>
    </citation>
    <scope>NUCLEOTIDE SEQUENCE [LARGE SCALE GENOMIC DNA]</scope>
    <source>
        <strain evidence="1">15L</strain>
    </source>
</reference>
<dbReference type="PATRIC" id="fig|1608419.3.peg.1803"/>
<accession>A0A0G8AZ68</accession>
<evidence type="ECO:0000313" key="1">
    <source>
        <dbReference type="EMBL" id="KKZ14682.1"/>
    </source>
</evidence>
<proteinExistence type="predicted"/>
<comment type="caution">
    <text evidence="1">The sequence shown here is derived from an EMBL/GenBank/DDBJ whole genome shotgun (WGS) entry which is preliminary data.</text>
</comment>
<dbReference type="EMBL" id="JYFQ01000005">
    <property type="protein sequence ID" value="KKZ14682.1"/>
    <property type="molecule type" value="Genomic_DNA"/>
</dbReference>